<protein>
    <recommendedName>
        <fullName evidence="3">DUF559 domain-containing protein</fullName>
    </recommendedName>
</protein>
<gene>
    <name evidence="1" type="ORF">GCM10023200_34040</name>
</gene>
<sequence length="324" mass="35947">MRRATRTIDSDRLVAASIEGVIAVRTLVALGMDETTVYRRCRYGGPWRRLLPGIIVLHNGTPTRREREIAALLYGGPDAVLTGTAACRHLGLRRLPEDETVHVLVPDHRQVRSAGFVVVERTTRMPRALERDGLACAPLVRAVLDEARRRRNPTSISALLAEPVQQRMLLVEQLEEELEAGCRRGTAAPRAVLRAVQAGVRSAAEFEAREWWVARGLPAARFDVRLLRPDGRFLALVDVYVEEVGLVWEVDSVEEHFATPDQVETTARRQRLLRDVGLVVVSSRPTQVRDDPDGVERDLDQGLAIAAQLPAPDVLVVDGIAQRA</sequence>
<reference evidence="2" key="1">
    <citation type="journal article" date="2019" name="Int. J. Syst. Evol. Microbiol.">
        <title>The Global Catalogue of Microorganisms (GCM) 10K type strain sequencing project: providing services to taxonomists for standard genome sequencing and annotation.</title>
        <authorList>
            <consortium name="The Broad Institute Genomics Platform"/>
            <consortium name="The Broad Institute Genome Sequencing Center for Infectious Disease"/>
            <person name="Wu L."/>
            <person name="Ma J."/>
        </authorList>
    </citation>
    <scope>NUCLEOTIDE SEQUENCE [LARGE SCALE GENOMIC DNA]</scope>
    <source>
        <strain evidence="2">JCM 17979</strain>
    </source>
</reference>
<organism evidence="1 2">
    <name type="scientific">Actinomycetospora chlora</name>
    <dbReference type="NCBI Taxonomy" id="663608"/>
    <lineage>
        <taxon>Bacteria</taxon>
        <taxon>Bacillati</taxon>
        <taxon>Actinomycetota</taxon>
        <taxon>Actinomycetes</taxon>
        <taxon>Pseudonocardiales</taxon>
        <taxon>Pseudonocardiaceae</taxon>
        <taxon>Actinomycetospora</taxon>
    </lineage>
</organism>
<accession>A0ABP9BH38</accession>
<dbReference type="Proteomes" id="UP001500928">
    <property type="component" value="Unassembled WGS sequence"/>
</dbReference>
<evidence type="ECO:0000313" key="1">
    <source>
        <dbReference type="EMBL" id="GAA4795226.1"/>
    </source>
</evidence>
<name>A0ABP9BH38_9PSEU</name>
<dbReference type="EMBL" id="BAABHO010000027">
    <property type="protein sequence ID" value="GAA4795226.1"/>
    <property type="molecule type" value="Genomic_DNA"/>
</dbReference>
<proteinExistence type="predicted"/>
<evidence type="ECO:0000313" key="2">
    <source>
        <dbReference type="Proteomes" id="UP001500928"/>
    </source>
</evidence>
<comment type="caution">
    <text evidence="1">The sequence shown here is derived from an EMBL/GenBank/DDBJ whole genome shotgun (WGS) entry which is preliminary data.</text>
</comment>
<evidence type="ECO:0008006" key="3">
    <source>
        <dbReference type="Google" id="ProtNLM"/>
    </source>
</evidence>
<keyword evidence="2" id="KW-1185">Reference proteome</keyword>